<proteinExistence type="predicted"/>
<keyword evidence="2" id="KW-1185">Reference proteome</keyword>
<comment type="caution">
    <text evidence="1">The sequence shown here is derived from an EMBL/GenBank/DDBJ whole genome shotgun (WGS) entry which is preliminary data.</text>
</comment>
<dbReference type="Proteomes" id="UP001232445">
    <property type="component" value="Unassembled WGS sequence"/>
</dbReference>
<dbReference type="EMBL" id="JAUSUQ010000014">
    <property type="protein sequence ID" value="MDQ0340447.1"/>
    <property type="molecule type" value="Genomic_DNA"/>
</dbReference>
<protein>
    <submittedName>
        <fullName evidence="1">Uncharacterized protein</fullName>
    </submittedName>
</protein>
<organism evidence="1 2">
    <name type="scientific">Caldalkalibacillus uzonensis</name>
    <dbReference type="NCBI Taxonomy" id="353224"/>
    <lineage>
        <taxon>Bacteria</taxon>
        <taxon>Bacillati</taxon>
        <taxon>Bacillota</taxon>
        <taxon>Bacilli</taxon>
        <taxon>Bacillales</taxon>
        <taxon>Bacillaceae</taxon>
        <taxon>Caldalkalibacillus</taxon>
    </lineage>
</organism>
<name>A0ABU0CVK8_9BACI</name>
<sequence length="34" mass="3640">MMKLHVTKAALAELQDYAIPEGKGLRIDAQITGG</sequence>
<evidence type="ECO:0000313" key="1">
    <source>
        <dbReference type="EMBL" id="MDQ0340447.1"/>
    </source>
</evidence>
<accession>A0ABU0CVK8</accession>
<evidence type="ECO:0000313" key="2">
    <source>
        <dbReference type="Proteomes" id="UP001232445"/>
    </source>
</evidence>
<reference evidence="1 2" key="1">
    <citation type="submission" date="2023-07" db="EMBL/GenBank/DDBJ databases">
        <title>Genomic Encyclopedia of Type Strains, Phase IV (KMG-IV): sequencing the most valuable type-strain genomes for metagenomic binning, comparative biology and taxonomic classification.</title>
        <authorList>
            <person name="Goeker M."/>
        </authorList>
    </citation>
    <scope>NUCLEOTIDE SEQUENCE [LARGE SCALE GENOMIC DNA]</scope>
    <source>
        <strain evidence="1 2">DSM 17740</strain>
    </source>
</reference>
<gene>
    <name evidence="1" type="ORF">J2S00_003262</name>
</gene>